<organism evidence="2 3">
    <name type="scientific">Hypholoma sublateritium (strain FD-334 SS-4)</name>
    <dbReference type="NCBI Taxonomy" id="945553"/>
    <lineage>
        <taxon>Eukaryota</taxon>
        <taxon>Fungi</taxon>
        <taxon>Dikarya</taxon>
        <taxon>Basidiomycota</taxon>
        <taxon>Agaricomycotina</taxon>
        <taxon>Agaricomycetes</taxon>
        <taxon>Agaricomycetidae</taxon>
        <taxon>Agaricales</taxon>
        <taxon>Agaricineae</taxon>
        <taxon>Strophariaceae</taxon>
        <taxon>Hypholoma</taxon>
    </lineage>
</organism>
<dbReference type="AlphaFoldDB" id="A0A0D2MU97"/>
<keyword evidence="3" id="KW-1185">Reference proteome</keyword>
<feature type="transmembrane region" description="Helical" evidence="1">
    <location>
        <begin position="37"/>
        <end position="56"/>
    </location>
</feature>
<keyword evidence="1" id="KW-0812">Transmembrane</keyword>
<evidence type="ECO:0000256" key="1">
    <source>
        <dbReference type="SAM" id="Phobius"/>
    </source>
</evidence>
<gene>
    <name evidence="2" type="ORF">HYPSUDRAFT_862087</name>
</gene>
<protein>
    <submittedName>
        <fullName evidence="2">Uncharacterized protein</fullName>
    </submittedName>
</protein>
<evidence type="ECO:0000313" key="2">
    <source>
        <dbReference type="EMBL" id="KJA27573.1"/>
    </source>
</evidence>
<reference evidence="3" key="1">
    <citation type="submission" date="2014-04" db="EMBL/GenBank/DDBJ databases">
        <title>Evolutionary Origins and Diversification of the Mycorrhizal Mutualists.</title>
        <authorList>
            <consortium name="DOE Joint Genome Institute"/>
            <consortium name="Mycorrhizal Genomics Consortium"/>
            <person name="Kohler A."/>
            <person name="Kuo A."/>
            <person name="Nagy L.G."/>
            <person name="Floudas D."/>
            <person name="Copeland A."/>
            <person name="Barry K.W."/>
            <person name="Cichocki N."/>
            <person name="Veneault-Fourrey C."/>
            <person name="LaButti K."/>
            <person name="Lindquist E.A."/>
            <person name="Lipzen A."/>
            <person name="Lundell T."/>
            <person name="Morin E."/>
            <person name="Murat C."/>
            <person name="Riley R."/>
            <person name="Ohm R."/>
            <person name="Sun H."/>
            <person name="Tunlid A."/>
            <person name="Henrissat B."/>
            <person name="Grigoriev I.V."/>
            <person name="Hibbett D.S."/>
            <person name="Martin F."/>
        </authorList>
    </citation>
    <scope>NUCLEOTIDE SEQUENCE [LARGE SCALE GENOMIC DNA]</scope>
    <source>
        <strain evidence="3">FD-334 SS-4</strain>
    </source>
</reference>
<sequence length="98" mass="11118">MDKLNSNLPSTTIHSLESPRSWNLDHLTPTFHKHSTWLAVAPLWFFLLAVSVMNALQLRISQPLSLHQPSSADLLSIFVTLGIHRKDRSNAPRQPLTR</sequence>
<evidence type="ECO:0000313" key="3">
    <source>
        <dbReference type="Proteomes" id="UP000054270"/>
    </source>
</evidence>
<name>A0A0D2MU97_HYPSF</name>
<accession>A0A0D2MU97</accession>
<keyword evidence="1" id="KW-1133">Transmembrane helix</keyword>
<dbReference type="Proteomes" id="UP000054270">
    <property type="component" value="Unassembled WGS sequence"/>
</dbReference>
<dbReference type="EMBL" id="KN817523">
    <property type="protein sequence ID" value="KJA27573.1"/>
    <property type="molecule type" value="Genomic_DNA"/>
</dbReference>
<keyword evidence="1" id="KW-0472">Membrane</keyword>
<proteinExistence type="predicted"/>